<organism evidence="1 2">
    <name type="scientific">Dryococelus australis</name>
    <dbReference type="NCBI Taxonomy" id="614101"/>
    <lineage>
        <taxon>Eukaryota</taxon>
        <taxon>Metazoa</taxon>
        <taxon>Ecdysozoa</taxon>
        <taxon>Arthropoda</taxon>
        <taxon>Hexapoda</taxon>
        <taxon>Insecta</taxon>
        <taxon>Pterygota</taxon>
        <taxon>Neoptera</taxon>
        <taxon>Polyneoptera</taxon>
        <taxon>Phasmatodea</taxon>
        <taxon>Verophasmatodea</taxon>
        <taxon>Anareolatae</taxon>
        <taxon>Phasmatidae</taxon>
        <taxon>Eurycanthinae</taxon>
        <taxon>Dryococelus</taxon>
    </lineage>
</organism>
<proteinExistence type="predicted"/>
<dbReference type="Proteomes" id="UP001159363">
    <property type="component" value="Chromosome 3"/>
</dbReference>
<protein>
    <submittedName>
        <fullName evidence="1">Uncharacterized protein</fullName>
    </submittedName>
</protein>
<comment type="caution">
    <text evidence="1">The sequence shown here is derived from an EMBL/GenBank/DDBJ whole genome shotgun (WGS) entry which is preliminary data.</text>
</comment>
<dbReference type="EMBL" id="JARBHB010000003">
    <property type="protein sequence ID" value="KAJ8890700.1"/>
    <property type="molecule type" value="Genomic_DNA"/>
</dbReference>
<reference evidence="1 2" key="1">
    <citation type="submission" date="2023-02" db="EMBL/GenBank/DDBJ databases">
        <title>LHISI_Scaffold_Assembly.</title>
        <authorList>
            <person name="Stuart O.P."/>
            <person name="Cleave R."/>
            <person name="Magrath M.J.L."/>
            <person name="Mikheyev A.S."/>
        </authorList>
    </citation>
    <scope>NUCLEOTIDE SEQUENCE [LARGE SCALE GENOMIC DNA]</scope>
    <source>
        <strain evidence="1">Daus_M_001</strain>
        <tissue evidence="1">Leg muscle</tissue>
    </source>
</reference>
<name>A0ABQ9I236_9NEOP</name>
<sequence>MPSSAVVTISTAVISVQDVSGAFQLVRVLLDPVSQANFISEKLILLALWTDRNSIFNRCLCITSQNMTPLICTCGPPGLKPSCLSSVDRPSLCNFRFN</sequence>
<keyword evidence="2" id="KW-1185">Reference proteome</keyword>
<gene>
    <name evidence="1" type="ORF">PR048_010209</name>
</gene>
<evidence type="ECO:0000313" key="2">
    <source>
        <dbReference type="Proteomes" id="UP001159363"/>
    </source>
</evidence>
<accession>A0ABQ9I236</accession>
<evidence type="ECO:0000313" key="1">
    <source>
        <dbReference type="EMBL" id="KAJ8890700.1"/>
    </source>
</evidence>